<dbReference type="RefSeq" id="WP_253756654.1">
    <property type="nucleotide sequence ID" value="NZ_BAABKA010000012.1"/>
</dbReference>
<evidence type="ECO:0000313" key="3">
    <source>
        <dbReference type="EMBL" id="MCP2364311.1"/>
    </source>
</evidence>
<name>A0A9X2GSF4_9ACTN</name>
<accession>A0A9X2GSF4</accession>
<keyword evidence="2" id="KW-0472">Membrane</keyword>
<feature type="transmembrane region" description="Helical" evidence="2">
    <location>
        <begin position="119"/>
        <end position="142"/>
    </location>
</feature>
<feature type="region of interest" description="Disordered" evidence="1">
    <location>
        <begin position="160"/>
        <end position="181"/>
    </location>
</feature>
<evidence type="ECO:0000313" key="4">
    <source>
        <dbReference type="Proteomes" id="UP001139648"/>
    </source>
</evidence>
<protein>
    <recommendedName>
        <fullName evidence="5">DUF2637 domain-containing protein</fullName>
    </recommendedName>
</protein>
<comment type="caution">
    <text evidence="3">The sequence shown here is derived from an EMBL/GenBank/DDBJ whole genome shotgun (WGS) entry which is preliminary data.</text>
</comment>
<gene>
    <name evidence="3" type="ORF">HD597_011331</name>
</gene>
<keyword evidence="2" id="KW-1133">Transmembrane helix</keyword>
<dbReference type="Proteomes" id="UP001139648">
    <property type="component" value="Unassembled WGS sequence"/>
</dbReference>
<dbReference type="AlphaFoldDB" id="A0A9X2GSF4"/>
<keyword evidence="2" id="KW-0812">Transmembrane</keyword>
<feature type="transmembrane region" description="Helical" evidence="2">
    <location>
        <begin position="52"/>
        <end position="72"/>
    </location>
</feature>
<feature type="compositionally biased region" description="Basic and acidic residues" evidence="1">
    <location>
        <begin position="217"/>
        <end position="246"/>
    </location>
</feature>
<evidence type="ECO:0000256" key="1">
    <source>
        <dbReference type="SAM" id="MobiDB-lite"/>
    </source>
</evidence>
<proteinExistence type="predicted"/>
<feature type="compositionally biased region" description="Basic and acidic residues" evidence="1">
    <location>
        <begin position="308"/>
        <end position="318"/>
    </location>
</feature>
<reference evidence="3" key="1">
    <citation type="submission" date="2022-06" db="EMBL/GenBank/DDBJ databases">
        <title>Sequencing the genomes of 1000 actinobacteria strains.</title>
        <authorList>
            <person name="Klenk H.-P."/>
        </authorList>
    </citation>
    <scope>NUCLEOTIDE SEQUENCE</scope>
    <source>
        <strain evidence="3">DSM 46694</strain>
    </source>
</reference>
<sequence length="352" mass="37257">MAHAAPPRAARRLAVTLAVLLAGVIGVAFRGSWTAHSDGARAAHFDSWGAFLYPFAPDGLIVLALVGAVVLRHKFWPRAYCLFVVVLFTCTSYVVNHLHGAGTFLMTGEGVNARLIKPLDGAVVGLIAGQLVGSIAFGSHILMHVFRHLFPAALDAHAEPAAPATPPVTPPAMTVESTPAPAQPPAQIAAVAVPAALAQAVPPPAEPVPPLAQDEPPVAHDEPRPELSPEERAAREYAASLDRREPTSERALADVFGVGRRRAAEIVVEVVADRYQSYLTAGGQPLTDEDLASQFRLSVARAGEVLARTRQEEPKAEPTRTTAADPEEPDAPRRVVQLRPQYTSHAHAAGGT</sequence>
<evidence type="ECO:0000256" key="2">
    <source>
        <dbReference type="SAM" id="Phobius"/>
    </source>
</evidence>
<dbReference type="EMBL" id="JAMZEB010000002">
    <property type="protein sequence ID" value="MCP2364311.1"/>
    <property type="molecule type" value="Genomic_DNA"/>
</dbReference>
<evidence type="ECO:0008006" key="5">
    <source>
        <dbReference type="Google" id="ProtNLM"/>
    </source>
</evidence>
<feature type="transmembrane region" description="Helical" evidence="2">
    <location>
        <begin position="79"/>
        <end position="99"/>
    </location>
</feature>
<feature type="region of interest" description="Disordered" evidence="1">
    <location>
        <begin position="308"/>
        <end position="352"/>
    </location>
</feature>
<organism evidence="3 4">
    <name type="scientific">Nonomuraea thailandensis</name>
    <dbReference type="NCBI Taxonomy" id="1188745"/>
    <lineage>
        <taxon>Bacteria</taxon>
        <taxon>Bacillati</taxon>
        <taxon>Actinomycetota</taxon>
        <taxon>Actinomycetes</taxon>
        <taxon>Streptosporangiales</taxon>
        <taxon>Streptosporangiaceae</taxon>
        <taxon>Nonomuraea</taxon>
    </lineage>
</organism>
<feature type="region of interest" description="Disordered" evidence="1">
    <location>
        <begin position="202"/>
        <end position="246"/>
    </location>
</feature>
<keyword evidence="4" id="KW-1185">Reference proteome</keyword>